<evidence type="ECO:0000313" key="17">
    <source>
        <dbReference type="Proteomes" id="UP001237642"/>
    </source>
</evidence>
<comment type="similarity">
    <text evidence="3">In the C-terminal section; belongs to the protein kinase superfamily. Ser/Thr protein kinase family.</text>
</comment>
<evidence type="ECO:0000256" key="13">
    <source>
        <dbReference type="ARBA" id="ARBA00023170"/>
    </source>
</evidence>
<dbReference type="GO" id="GO:0005524">
    <property type="term" value="F:ATP binding"/>
    <property type="evidence" value="ECO:0007669"/>
    <property type="project" value="UniProtKB-KW"/>
</dbReference>
<keyword evidence="10" id="KW-0067">ATP-binding</keyword>
<dbReference type="PROSITE" id="PS50011">
    <property type="entry name" value="PROTEIN_KINASE_DOM"/>
    <property type="match status" value="1"/>
</dbReference>
<keyword evidence="5" id="KW-0808">Transferase</keyword>
<dbReference type="GO" id="GO:0005886">
    <property type="term" value="C:plasma membrane"/>
    <property type="evidence" value="ECO:0007669"/>
    <property type="project" value="UniProtKB-SubCell"/>
</dbReference>
<dbReference type="Proteomes" id="UP001237642">
    <property type="component" value="Unassembled WGS sequence"/>
</dbReference>
<comment type="similarity">
    <text evidence="2">In the N-terminal section; belongs to the leguminous lectin family.</text>
</comment>
<evidence type="ECO:0000313" key="16">
    <source>
        <dbReference type="EMBL" id="KAK1367264.1"/>
    </source>
</evidence>
<keyword evidence="8" id="KW-0547">Nucleotide-binding</keyword>
<dbReference type="EMBL" id="JAUIZM010000009">
    <property type="protein sequence ID" value="KAK1367264.1"/>
    <property type="molecule type" value="Genomic_DNA"/>
</dbReference>
<evidence type="ECO:0000256" key="2">
    <source>
        <dbReference type="ARBA" id="ARBA00008536"/>
    </source>
</evidence>
<organism evidence="16 17">
    <name type="scientific">Heracleum sosnowskyi</name>
    <dbReference type="NCBI Taxonomy" id="360622"/>
    <lineage>
        <taxon>Eukaryota</taxon>
        <taxon>Viridiplantae</taxon>
        <taxon>Streptophyta</taxon>
        <taxon>Embryophyta</taxon>
        <taxon>Tracheophyta</taxon>
        <taxon>Spermatophyta</taxon>
        <taxon>Magnoliopsida</taxon>
        <taxon>eudicotyledons</taxon>
        <taxon>Gunneridae</taxon>
        <taxon>Pentapetalae</taxon>
        <taxon>asterids</taxon>
        <taxon>campanulids</taxon>
        <taxon>Apiales</taxon>
        <taxon>Apiaceae</taxon>
        <taxon>Apioideae</taxon>
        <taxon>apioid superclade</taxon>
        <taxon>Tordylieae</taxon>
        <taxon>Tordyliinae</taxon>
        <taxon>Heracleum</taxon>
    </lineage>
</organism>
<reference evidence="16" key="1">
    <citation type="submission" date="2023-02" db="EMBL/GenBank/DDBJ databases">
        <title>Genome of toxic invasive species Heracleum sosnowskyi carries increased number of genes despite the absence of recent whole-genome duplications.</title>
        <authorList>
            <person name="Schelkunov M."/>
            <person name="Shtratnikova V."/>
            <person name="Makarenko M."/>
            <person name="Klepikova A."/>
            <person name="Omelchenko D."/>
            <person name="Novikova G."/>
            <person name="Obukhova E."/>
            <person name="Bogdanov V."/>
            <person name="Penin A."/>
            <person name="Logacheva M."/>
        </authorList>
    </citation>
    <scope>NUCLEOTIDE SEQUENCE</scope>
    <source>
        <strain evidence="16">Hsosn_3</strain>
        <tissue evidence="16">Leaf</tissue>
    </source>
</reference>
<keyword evidence="7" id="KW-0732">Signal</keyword>
<dbReference type="SUPFAM" id="SSF56112">
    <property type="entry name" value="Protein kinase-like (PK-like)"/>
    <property type="match status" value="1"/>
</dbReference>
<dbReference type="PROSITE" id="PS00108">
    <property type="entry name" value="PROTEIN_KINASE_ST"/>
    <property type="match status" value="1"/>
</dbReference>
<gene>
    <name evidence="16" type="ORF">POM88_042825</name>
</gene>
<evidence type="ECO:0000256" key="14">
    <source>
        <dbReference type="ARBA" id="ARBA00023180"/>
    </source>
</evidence>
<dbReference type="InterPro" id="IPR052059">
    <property type="entry name" value="CR_Ser/Thr_kinase"/>
</dbReference>
<reference evidence="16" key="2">
    <citation type="submission" date="2023-05" db="EMBL/GenBank/DDBJ databases">
        <authorList>
            <person name="Schelkunov M.I."/>
        </authorList>
    </citation>
    <scope>NUCLEOTIDE SEQUENCE</scope>
    <source>
        <strain evidence="16">Hsosn_3</strain>
        <tissue evidence="16">Leaf</tissue>
    </source>
</reference>
<comment type="caution">
    <text evidence="16">The sequence shown here is derived from an EMBL/GenBank/DDBJ whole genome shotgun (WGS) entry which is preliminary data.</text>
</comment>
<dbReference type="FunFam" id="1.10.510.10:FF:000240">
    <property type="entry name" value="Lectin-domain containing receptor kinase A4.3"/>
    <property type="match status" value="1"/>
</dbReference>
<keyword evidence="14" id="KW-0325">Glycoprotein</keyword>
<keyword evidence="17" id="KW-1185">Reference proteome</keyword>
<evidence type="ECO:0000259" key="15">
    <source>
        <dbReference type="PROSITE" id="PS50011"/>
    </source>
</evidence>
<proteinExistence type="inferred from homology"/>
<evidence type="ECO:0000256" key="5">
    <source>
        <dbReference type="ARBA" id="ARBA00022679"/>
    </source>
</evidence>
<dbReference type="PANTHER" id="PTHR47973">
    <property type="entry name" value="CYSTEINE-RICH RECEPTOR-LIKE PROTEIN KINASE 3"/>
    <property type="match status" value="1"/>
</dbReference>
<evidence type="ECO:0000256" key="8">
    <source>
        <dbReference type="ARBA" id="ARBA00022741"/>
    </source>
</evidence>
<accession>A0AAD8MBZ5</accession>
<dbReference type="Pfam" id="PF00069">
    <property type="entry name" value="Pkinase"/>
    <property type="match status" value="1"/>
</dbReference>
<feature type="domain" description="Protein kinase" evidence="15">
    <location>
        <begin position="1"/>
        <end position="282"/>
    </location>
</feature>
<dbReference type="SMART" id="SM00220">
    <property type="entry name" value="S_TKc"/>
    <property type="match status" value="1"/>
</dbReference>
<evidence type="ECO:0000256" key="9">
    <source>
        <dbReference type="ARBA" id="ARBA00022777"/>
    </source>
</evidence>
<evidence type="ECO:0000256" key="3">
    <source>
        <dbReference type="ARBA" id="ARBA00010217"/>
    </source>
</evidence>
<keyword evidence="6" id="KW-0812">Transmembrane</keyword>
<evidence type="ECO:0000256" key="7">
    <source>
        <dbReference type="ARBA" id="ARBA00022729"/>
    </source>
</evidence>
<dbReference type="InterPro" id="IPR008271">
    <property type="entry name" value="Ser/Thr_kinase_AS"/>
</dbReference>
<evidence type="ECO:0000256" key="6">
    <source>
        <dbReference type="ARBA" id="ARBA00022692"/>
    </source>
</evidence>
<protein>
    <recommendedName>
        <fullName evidence="15">Protein kinase domain-containing protein</fullName>
    </recommendedName>
</protein>
<sequence>MAIQKQCINITTFESVEASTSNTDQNSHSAYLRIPSSLFSLSSLQFFFLPSGLDCLQRGFPCNRDPSRLYCYSMAIQKQCINITTFESVEASTSNTDQNSHSAYLRKNERSSSLNLSFDQALSELYSFLPSGLDCLQRGFPCNRDPSRCNRTLFIDWSTRYEICLGVARGLAYLHEESRVRIVHRDVKASNILLDSNLEPKISDFGLAKLYDNKMTHMSTRVAGTFGYLAPEYAMRGHLTEKSDVFGFGVVALEVVSGRSNSDSTLEDDRVYLLEWCLKLLS</sequence>
<keyword evidence="9" id="KW-0418">Kinase</keyword>
<dbReference type="AlphaFoldDB" id="A0AAD8MBZ5"/>
<dbReference type="GO" id="GO:0004672">
    <property type="term" value="F:protein kinase activity"/>
    <property type="evidence" value="ECO:0007669"/>
    <property type="project" value="InterPro"/>
</dbReference>
<evidence type="ECO:0000256" key="12">
    <source>
        <dbReference type="ARBA" id="ARBA00023136"/>
    </source>
</evidence>
<keyword evidence="4" id="KW-1003">Cell membrane</keyword>
<evidence type="ECO:0000256" key="1">
    <source>
        <dbReference type="ARBA" id="ARBA00004251"/>
    </source>
</evidence>
<dbReference type="GO" id="GO:0002229">
    <property type="term" value="P:defense response to oomycetes"/>
    <property type="evidence" value="ECO:0007669"/>
    <property type="project" value="UniProtKB-ARBA"/>
</dbReference>
<keyword evidence="13" id="KW-0675">Receptor</keyword>
<keyword evidence="11" id="KW-1133">Transmembrane helix</keyword>
<comment type="subcellular location">
    <subcellularLocation>
        <location evidence="1">Cell membrane</location>
        <topology evidence="1">Single-pass type I membrane protein</topology>
    </subcellularLocation>
</comment>
<dbReference type="InterPro" id="IPR000719">
    <property type="entry name" value="Prot_kinase_dom"/>
</dbReference>
<evidence type="ECO:0000256" key="11">
    <source>
        <dbReference type="ARBA" id="ARBA00022989"/>
    </source>
</evidence>
<name>A0AAD8MBZ5_9APIA</name>
<dbReference type="InterPro" id="IPR011009">
    <property type="entry name" value="Kinase-like_dom_sf"/>
</dbReference>
<dbReference type="Gene3D" id="1.10.510.10">
    <property type="entry name" value="Transferase(Phosphotransferase) domain 1"/>
    <property type="match status" value="1"/>
</dbReference>
<evidence type="ECO:0000256" key="4">
    <source>
        <dbReference type="ARBA" id="ARBA00022475"/>
    </source>
</evidence>
<evidence type="ECO:0000256" key="10">
    <source>
        <dbReference type="ARBA" id="ARBA00022840"/>
    </source>
</evidence>
<keyword evidence="12" id="KW-0472">Membrane</keyword>